<dbReference type="EMBL" id="BMIK01000001">
    <property type="protein sequence ID" value="GGC14596.1"/>
    <property type="molecule type" value="Genomic_DNA"/>
</dbReference>
<comment type="caution">
    <text evidence="2">The sequence shown here is derived from an EMBL/GenBank/DDBJ whole genome shotgun (WGS) entry which is preliminary data.</text>
</comment>
<dbReference type="PANTHER" id="PTHR31377">
    <property type="entry name" value="AGMATINE DEIMINASE-RELATED"/>
    <property type="match status" value="1"/>
</dbReference>
<dbReference type="PANTHER" id="PTHR31377:SF0">
    <property type="entry name" value="AGMATINE DEIMINASE-RELATED"/>
    <property type="match status" value="1"/>
</dbReference>
<dbReference type="Proteomes" id="UP000597338">
    <property type="component" value="Unassembled WGS sequence"/>
</dbReference>
<keyword evidence="3" id="KW-1185">Reference proteome</keyword>
<dbReference type="SUPFAM" id="SSF55909">
    <property type="entry name" value="Pentein"/>
    <property type="match status" value="1"/>
</dbReference>
<dbReference type="Gene3D" id="3.75.10.10">
    <property type="entry name" value="L-arginine/glycine Amidinotransferase, Chain A"/>
    <property type="match status" value="1"/>
</dbReference>
<evidence type="ECO:0000313" key="3">
    <source>
        <dbReference type="Proteomes" id="UP000597338"/>
    </source>
</evidence>
<evidence type="ECO:0000256" key="1">
    <source>
        <dbReference type="ARBA" id="ARBA00022801"/>
    </source>
</evidence>
<protein>
    <recommendedName>
        <fullName evidence="4">Agmatine deiminase</fullName>
    </recommendedName>
</protein>
<dbReference type="InterPro" id="IPR007466">
    <property type="entry name" value="Peptidyl-Arg-deiminase_porph"/>
</dbReference>
<reference evidence="3" key="1">
    <citation type="journal article" date="2019" name="Int. J. Syst. Evol. Microbiol.">
        <title>The Global Catalogue of Microorganisms (GCM) 10K type strain sequencing project: providing services to taxonomists for standard genome sequencing and annotation.</title>
        <authorList>
            <consortium name="The Broad Institute Genomics Platform"/>
            <consortium name="The Broad Institute Genome Sequencing Center for Infectious Disease"/>
            <person name="Wu L."/>
            <person name="Ma J."/>
        </authorList>
    </citation>
    <scope>NUCLEOTIDE SEQUENCE [LARGE SCALE GENOMIC DNA]</scope>
    <source>
        <strain evidence="3">CGMCC 1.15342</strain>
    </source>
</reference>
<gene>
    <name evidence="2" type="ORF">GCM10011386_02890</name>
</gene>
<accession>A0ABQ1L0Q8</accession>
<name>A0ABQ1L0Q8_9SPHI</name>
<evidence type="ECO:0000313" key="2">
    <source>
        <dbReference type="EMBL" id="GGC14596.1"/>
    </source>
</evidence>
<evidence type="ECO:0008006" key="4">
    <source>
        <dbReference type="Google" id="ProtNLM"/>
    </source>
</evidence>
<organism evidence="2 3">
    <name type="scientific">Parapedobacter defluvii</name>
    <dbReference type="NCBI Taxonomy" id="2045106"/>
    <lineage>
        <taxon>Bacteria</taxon>
        <taxon>Pseudomonadati</taxon>
        <taxon>Bacteroidota</taxon>
        <taxon>Sphingobacteriia</taxon>
        <taxon>Sphingobacteriales</taxon>
        <taxon>Sphingobacteriaceae</taxon>
        <taxon>Parapedobacter</taxon>
    </lineage>
</organism>
<dbReference type="Pfam" id="PF04371">
    <property type="entry name" value="PAD_porph"/>
    <property type="match status" value="1"/>
</dbReference>
<proteinExistence type="predicted"/>
<keyword evidence="1" id="KW-0378">Hydrolase</keyword>
<sequence length="75" mass="8470">MPYNVYQQAQRSSKCNYLEMDGCIVVPTFGFKEDEEVVEQFESIFSGKKIVTLDSNDIANEGGVLICITWNIKAN</sequence>